<dbReference type="PANTHER" id="PTHR33790">
    <property type="entry name" value="OS05G0344200 PROTEIN"/>
    <property type="match status" value="1"/>
</dbReference>
<sequence>MAAVAMSSSTMLNPNAPIFVPAAFRQVEDFSPEWWELVKTSAWFREYWLSEHGEESFAADDEYDDLSPEFFDLGFDEEFADLDVQFQELPESKSREKKYGNGVGNGNNGKDAISALMKNLSMGNPKANQRSRKSRLGGGRRSYFEKAAAAPAEKKVNVSLRRIQQPR</sequence>
<feature type="compositionally biased region" description="Basic and acidic residues" evidence="1">
    <location>
        <begin position="90"/>
        <end position="99"/>
    </location>
</feature>
<dbReference type="EMBL" id="AWWV01016309">
    <property type="protein sequence ID" value="OMO49980.1"/>
    <property type="molecule type" value="Genomic_DNA"/>
</dbReference>
<proteinExistence type="predicted"/>
<dbReference type="OMA" id="SAWFREY"/>
<protein>
    <submittedName>
        <fullName evidence="2">Polyadenylate-binding protein-interacting protein 2</fullName>
    </submittedName>
</protein>
<name>A0A1R3FW66_COCAP</name>
<dbReference type="PANTHER" id="PTHR33790:SF10">
    <property type="entry name" value="PROTEIN EARLY RESPONSIVE TO DEHYDRATION 15"/>
    <property type="match status" value="1"/>
</dbReference>
<dbReference type="STRING" id="210143.A0A1R3FW66"/>
<dbReference type="Proteomes" id="UP000188268">
    <property type="component" value="Unassembled WGS sequence"/>
</dbReference>
<accession>A0A1R3FW66</accession>
<comment type="caution">
    <text evidence="2">The sequence shown here is derived from an EMBL/GenBank/DDBJ whole genome shotgun (WGS) entry which is preliminary data.</text>
</comment>
<gene>
    <name evidence="2" type="ORF">CCACVL1_30727</name>
</gene>
<keyword evidence="3" id="KW-1185">Reference proteome</keyword>
<evidence type="ECO:0000256" key="1">
    <source>
        <dbReference type="SAM" id="MobiDB-lite"/>
    </source>
</evidence>
<dbReference type="OrthoDB" id="628205at2759"/>
<dbReference type="AlphaFoldDB" id="A0A1R3FW66"/>
<dbReference type="InterPro" id="IPR040414">
    <property type="entry name" value="CID1/CID2"/>
</dbReference>
<evidence type="ECO:0000313" key="2">
    <source>
        <dbReference type="EMBL" id="OMO49980.1"/>
    </source>
</evidence>
<feature type="region of interest" description="Disordered" evidence="1">
    <location>
        <begin position="90"/>
        <end position="167"/>
    </location>
</feature>
<reference evidence="2 3" key="1">
    <citation type="submission" date="2013-09" db="EMBL/GenBank/DDBJ databases">
        <title>Corchorus capsularis genome sequencing.</title>
        <authorList>
            <person name="Alam M."/>
            <person name="Haque M.S."/>
            <person name="Islam M.S."/>
            <person name="Emdad E.M."/>
            <person name="Islam M.M."/>
            <person name="Ahmed B."/>
            <person name="Halim A."/>
            <person name="Hossen Q.M.M."/>
            <person name="Hossain M.Z."/>
            <person name="Ahmed R."/>
            <person name="Khan M.M."/>
            <person name="Islam R."/>
            <person name="Rashid M.M."/>
            <person name="Khan S.A."/>
            <person name="Rahman M.S."/>
            <person name="Alam M."/>
        </authorList>
    </citation>
    <scope>NUCLEOTIDE SEQUENCE [LARGE SCALE GENOMIC DNA]</scope>
    <source>
        <strain evidence="3">cv. CVL-1</strain>
        <tissue evidence="2">Whole seedling</tissue>
    </source>
</reference>
<organism evidence="2 3">
    <name type="scientific">Corchorus capsularis</name>
    <name type="common">Jute</name>
    <dbReference type="NCBI Taxonomy" id="210143"/>
    <lineage>
        <taxon>Eukaryota</taxon>
        <taxon>Viridiplantae</taxon>
        <taxon>Streptophyta</taxon>
        <taxon>Embryophyta</taxon>
        <taxon>Tracheophyta</taxon>
        <taxon>Spermatophyta</taxon>
        <taxon>Magnoliopsida</taxon>
        <taxon>eudicotyledons</taxon>
        <taxon>Gunneridae</taxon>
        <taxon>Pentapetalae</taxon>
        <taxon>rosids</taxon>
        <taxon>malvids</taxon>
        <taxon>Malvales</taxon>
        <taxon>Malvaceae</taxon>
        <taxon>Grewioideae</taxon>
        <taxon>Apeibeae</taxon>
        <taxon>Corchorus</taxon>
    </lineage>
</organism>
<dbReference type="Gramene" id="OMO49980">
    <property type="protein sequence ID" value="OMO49980"/>
    <property type="gene ID" value="CCACVL1_30727"/>
</dbReference>
<evidence type="ECO:0000313" key="3">
    <source>
        <dbReference type="Proteomes" id="UP000188268"/>
    </source>
</evidence>